<dbReference type="RefSeq" id="WP_189606696.1">
    <property type="nucleotide sequence ID" value="NZ_BMXR01000001.1"/>
</dbReference>
<evidence type="ECO:0000256" key="7">
    <source>
        <dbReference type="ARBA" id="ARBA00023010"/>
    </source>
</evidence>
<dbReference type="GO" id="GO:0016020">
    <property type="term" value="C:membrane"/>
    <property type="evidence" value="ECO:0007669"/>
    <property type="project" value="UniProtKB-SubCell"/>
</dbReference>
<keyword evidence="11" id="KW-1185">Reference proteome</keyword>
<gene>
    <name evidence="10" type="ORF">GCM10007392_02700</name>
</gene>
<comment type="subcellular location">
    <subcellularLocation>
        <location evidence="1">Membrane</location>
        <topology evidence="1">Single-pass membrane protein</topology>
    </subcellularLocation>
</comment>
<dbReference type="AlphaFoldDB" id="A0A918K2E5"/>
<feature type="compositionally biased region" description="Basic and acidic residues" evidence="9">
    <location>
        <begin position="76"/>
        <end position="85"/>
    </location>
</feature>
<dbReference type="GO" id="GO:0008320">
    <property type="term" value="F:protein transmembrane transporter activity"/>
    <property type="evidence" value="ECO:0007669"/>
    <property type="project" value="InterPro"/>
</dbReference>
<evidence type="ECO:0008006" key="12">
    <source>
        <dbReference type="Google" id="ProtNLM"/>
    </source>
</evidence>
<reference evidence="10" key="1">
    <citation type="journal article" date="2014" name="Int. J. Syst. Evol. Microbiol.">
        <title>Complete genome sequence of Corynebacterium casei LMG S-19264T (=DSM 44701T), isolated from a smear-ripened cheese.</title>
        <authorList>
            <consortium name="US DOE Joint Genome Institute (JGI-PGF)"/>
            <person name="Walter F."/>
            <person name="Albersmeier A."/>
            <person name="Kalinowski J."/>
            <person name="Ruckert C."/>
        </authorList>
    </citation>
    <scope>NUCLEOTIDE SEQUENCE</scope>
    <source>
        <strain evidence="10">KCTC 22169</strain>
    </source>
</reference>
<evidence type="ECO:0000313" key="10">
    <source>
        <dbReference type="EMBL" id="GGX39674.1"/>
    </source>
</evidence>
<accession>A0A918K2E5</accession>
<evidence type="ECO:0000256" key="4">
    <source>
        <dbReference type="ARBA" id="ARBA00022692"/>
    </source>
</evidence>
<dbReference type="NCBIfam" id="TIGR01410">
    <property type="entry name" value="tatB"/>
    <property type="match status" value="1"/>
</dbReference>
<evidence type="ECO:0000256" key="8">
    <source>
        <dbReference type="ARBA" id="ARBA00023136"/>
    </source>
</evidence>
<dbReference type="InterPro" id="IPR003369">
    <property type="entry name" value="TatA/B/E"/>
</dbReference>
<keyword evidence="3" id="KW-1003">Cell membrane</keyword>
<evidence type="ECO:0000256" key="6">
    <source>
        <dbReference type="ARBA" id="ARBA00022989"/>
    </source>
</evidence>
<protein>
    <recommendedName>
        <fullName evidence="12">Sec-independent protein translocase protein TatB</fullName>
    </recommendedName>
</protein>
<feature type="compositionally biased region" description="Basic and acidic residues" evidence="9">
    <location>
        <begin position="53"/>
        <end position="62"/>
    </location>
</feature>
<evidence type="ECO:0000256" key="9">
    <source>
        <dbReference type="SAM" id="MobiDB-lite"/>
    </source>
</evidence>
<reference evidence="10" key="2">
    <citation type="submission" date="2020-09" db="EMBL/GenBank/DDBJ databases">
        <authorList>
            <person name="Sun Q."/>
            <person name="Kim S."/>
        </authorList>
    </citation>
    <scope>NUCLEOTIDE SEQUENCE</scope>
    <source>
        <strain evidence="10">KCTC 22169</strain>
    </source>
</reference>
<dbReference type="EMBL" id="BMXR01000001">
    <property type="protein sequence ID" value="GGX39674.1"/>
    <property type="molecule type" value="Genomic_DNA"/>
</dbReference>
<keyword evidence="4" id="KW-0812">Transmembrane</keyword>
<dbReference type="PANTHER" id="PTHR33162:SF1">
    <property type="entry name" value="SEC-INDEPENDENT PROTEIN TRANSLOCASE PROTEIN TATA, CHLOROPLASTIC"/>
    <property type="match status" value="1"/>
</dbReference>
<comment type="caution">
    <text evidence="10">The sequence shown here is derived from an EMBL/GenBank/DDBJ whole genome shotgun (WGS) entry which is preliminary data.</text>
</comment>
<dbReference type="Gene3D" id="1.20.5.3310">
    <property type="match status" value="1"/>
</dbReference>
<evidence type="ECO:0000313" key="11">
    <source>
        <dbReference type="Proteomes" id="UP000626148"/>
    </source>
</evidence>
<keyword evidence="6" id="KW-1133">Transmembrane helix</keyword>
<keyword evidence="5" id="KW-0653">Protein transport</keyword>
<organism evidence="10 11">
    <name type="scientific">Saccharospirillum salsuginis</name>
    <dbReference type="NCBI Taxonomy" id="418750"/>
    <lineage>
        <taxon>Bacteria</taxon>
        <taxon>Pseudomonadati</taxon>
        <taxon>Pseudomonadota</taxon>
        <taxon>Gammaproteobacteria</taxon>
        <taxon>Oceanospirillales</taxon>
        <taxon>Saccharospirillaceae</taxon>
        <taxon>Saccharospirillum</taxon>
    </lineage>
</organism>
<keyword evidence="8" id="KW-0472">Membrane</keyword>
<evidence type="ECO:0000256" key="3">
    <source>
        <dbReference type="ARBA" id="ARBA00022475"/>
    </source>
</evidence>
<evidence type="ECO:0000256" key="2">
    <source>
        <dbReference type="ARBA" id="ARBA00022448"/>
    </source>
</evidence>
<dbReference type="GO" id="GO:0043953">
    <property type="term" value="P:protein transport by the Tat complex"/>
    <property type="evidence" value="ECO:0007669"/>
    <property type="project" value="InterPro"/>
</dbReference>
<dbReference type="Pfam" id="PF02416">
    <property type="entry name" value="TatA_B_E"/>
    <property type="match status" value="1"/>
</dbReference>
<feature type="region of interest" description="Disordered" evidence="9">
    <location>
        <begin position="53"/>
        <end position="85"/>
    </location>
</feature>
<dbReference type="PANTHER" id="PTHR33162">
    <property type="entry name" value="SEC-INDEPENDENT PROTEIN TRANSLOCASE PROTEIN TATA, CHLOROPLASTIC"/>
    <property type="match status" value="1"/>
</dbReference>
<dbReference type="InterPro" id="IPR018448">
    <property type="entry name" value="TatB"/>
</dbReference>
<evidence type="ECO:0000256" key="5">
    <source>
        <dbReference type="ARBA" id="ARBA00022927"/>
    </source>
</evidence>
<name>A0A918K2E5_9GAMM</name>
<proteinExistence type="predicted"/>
<keyword evidence="7" id="KW-0811">Translocation</keyword>
<keyword evidence="2" id="KW-0813">Transport</keyword>
<sequence>MFDIGFAELMVLAVLALVVVGPERLPVVARSVGRTVGQVKRYVRDLQWQLESEVRGDKKHDPSVMSDEVEPPLNPDPKETSKKDV</sequence>
<evidence type="ECO:0000256" key="1">
    <source>
        <dbReference type="ARBA" id="ARBA00004167"/>
    </source>
</evidence>
<dbReference type="PRINTS" id="PR01506">
    <property type="entry name" value="TATBPROTEIN"/>
</dbReference>
<dbReference type="Proteomes" id="UP000626148">
    <property type="component" value="Unassembled WGS sequence"/>
</dbReference>